<keyword evidence="1" id="KW-0812">Transmembrane</keyword>
<dbReference type="Proteomes" id="UP000654482">
    <property type="component" value="Unassembled WGS sequence"/>
</dbReference>
<sequence length="134" mass="15072">MLILPLLFVGLCIAIVILCHRSESLLKDFLKRNPAIVNEQSLDEYKVMVRANMHLALITIGIIIAAVAIVTIWVFLQGISGALVLPLLGLSFGFSNKVDSLEQKARSLDCATDDLERRHREISRIWRKNAFPNF</sequence>
<dbReference type="AlphaFoldDB" id="A0A8J7E290"/>
<dbReference type="EMBL" id="JADEWZ010000078">
    <property type="protein sequence ID" value="MBE9119088.1"/>
    <property type="molecule type" value="Genomic_DNA"/>
</dbReference>
<accession>A0A8J7E290</accession>
<comment type="caution">
    <text evidence="2">The sequence shown here is derived from an EMBL/GenBank/DDBJ whole genome shotgun (WGS) entry which is preliminary data.</text>
</comment>
<evidence type="ECO:0000256" key="1">
    <source>
        <dbReference type="SAM" id="Phobius"/>
    </source>
</evidence>
<protein>
    <submittedName>
        <fullName evidence="2">Uncharacterized protein</fullName>
    </submittedName>
</protein>
<keyword evidence="1" id="KW-0472">Membrane</keyword>
<organism evidence="2 3">
    <name type="scientific">Lusitaniella coriacea LEGE 07157</name>
    <dbReference type="NCBI Taxonomy" id="945747"/>
    <lineage>
        <taxon>Bacteria</taxon>
        <taxon>Bacillati</taxon>
        <taxon>Cyanobacteriota</taxon>
        <taxon>Cyanophyceae</taxon>
        <taxon>Spirulinales</taxon>
        <taxon>Lusitaniellaceae</taxon>
        <taxon>Lusitaniella</taxon>
    </lineage>
</organism>
<reference evidence="2" key="1">
    <citation type="submission" date="2020-10" db="EMBL/GenBank/DDBJ databases">
        <authorList>
            <person name="Castelo-Branco R."/>
            <person name="Eusebio N."/>
            <person name="Adriana R."/>
            <person name="Vieira A."/>
            <person name="Brugerolle De Fraissinette N."/>
            <person name="Rezende De Castro R."/>
            <person name="Schneider M.P."/>
            <person name="Vasconcelos V."/>
            <person name="Leao P.N."/>
        </authorList>
    </citation>
    <scope>NUCLEOTIDE SEQUENCE</scope>
    <source>
        <strain evidence="2">LEGE 07157</strain>
    </source>
</reference>
<evidence type="ECO:0000313" key="3">
    <source>
        <dbReference type="Proteomes" id="UP000654482"/>
    </source>
</evidence>
<proteinExistence type="predicted"/>
<evidence type="ECO:0000313" key="2">
    <source>
        <dbReference type="EMBL" id="MBE9119088.1"/>
    </source>
</evidence>
<gene>
    <name evidence="2" type="ORF">IQ249_24840</name>
</gene>
<feature type="transmembrane region" description="Helical" evidence="1">
    <location>
        <begin position="55"/>
        <end position="76"/>
    </location>
</feature>
<name>A0A8J7E290_9CYAN</name>
<keyword evidence="1" id="KW-1133">Transmembrane helix</keyword>
<keyword evidence="3" id="KW-1185">Reference proteome</keyword>